<dbReference type="STRING" id="1121391.SAMN02745206_03170"/>
<dbReference type="AlphaFoldDB" id="A0A1M5GMI3"/>
<dbReference type="OrthoDB" id="5382686at2"/>
<dbReference type="Proteomes" id="UP000184076">
    <property type="component" value="Unassembled WGS sequence"/>
</dbReference>
<dbReference type="RefSeq" id="WP_143156520.1">
    <property type="nucleotide sequence ID" value="NZ_FQVB01000038.1"/>
</dbReference>
<proteinExistence type="predicted"/>
<name>A0A1M5GMI3_9BACT</name>
<evidence type="ECO:0000313" key="2">
    <source>
        <dbReference type="Proteomes" id="UP000184076"/>
    </source>
</evidence>
<evidence type="ECO:0000313" key="1">
    <source>
        <dbReference type="EMBL" id="SHG04878.1"/>
    </source>
</evidence>
<organism evidence="1 2">
    <name type="scientific">Desulfacinum infernum DSM 9756</name>
    <dbReference type="NCBI Taxonomy" id="1121391"/>
    <lineage>
        <taxon>Bacteria</taxon>
        <taxon>Pseudomonadati</taxon>
        <taxon>Thermodesulfobacteriota</taxon>
        <taxon>Syntrophobacteria</taxon>
        <taxon>Syntrophobacterales</taxon>
        <taxon>Syntrophobacteraceae</taxon>
        <taxon>Desulfacinum</taxon>
    </lineage>
</organism>
<sequence length="62" mass="6969">MQKDLQRAVATAAPQAIPNPVKCKEGKGLRNFDCLFYDDCLDKAAKGMWSGFTCEKCAYYEE</sequence>
<protein>
    <submittedName>
        <fullName evidence="1">Uncharacterized protein</fullName>
    </submittedName>
</protein>
<gene>
    <name evidence="1" type="ORF">SAMN02745206_03170</name>
</gene>
<keyword evidence="2" id="KW-1185">Reference proteome</keyword>
<reference evidence="2" key="1">
    <citation type="submission" date="2016-11" db="EMBL/GenBank/DDBJ databases">
        <authorList>
            <person name="Varghese N."/>
            <person name="Submissions S."/>
        </authorList>
    </citation>
    <scope>NUCLEOTIDE SEQUENCE [LARGE SCALE GENOMIC DNA]</scope>
    <source>
        <strain evidence="2">DSM 9756</strain>
    </source>
</reference>
<dbReference type="EMBL" id="FQVB01000038">
    <property type="protein sequence ID" value="SHG04878.1"/>
    <property type="molecule type" value="Genomic_DNA"/>
</dbReference>
<accession>A0A1M5GMI3</accession>